<proteinExistence type="predicted"/>
<name>A0A4Y6UZ94_SACBS</name>
<dbReference type="OrthoDB" id="5431160at2"/>
<organism evidence="2 3">
    <name type="scientific">Saccharibacillus brassicae</name>
    <dbReference type="NCBI Taxonomy" id="2583377"/>
    <lineage>
        <taxon>Bacteria</taxon>
        <taxon>Bacillati</taxon>
        <taxon>Bacillota</taxon>
        <taxon>Bacilli</taxon>
        <taxon>Bacillales</taxon>
        <taxon>Paenibacillaceae</taxon>
        <taxon>Saccharibacillus</taxon>
    </lineage>
</organism>
<feature type="domain" description="Pyridoxamine 5'-phosphate oxidase N-terminal" evidence="1">
    <location>
        <begin position="6"/>
        <end position="126"/>
    </location>
</feature>
<dbReference type="Proteomes" id="UP000316968">
    <property type="component" value="Chromosome"/>
</dbReference>
<dbReference type="AlphaFoldDB" id="A0A4Y6UZ94"/>
<evidence type="ECO:0000313" key="3">
    <source>
        <dbReference type="Proteomes" id="UP000316968"/>
    </source>
</evidence>
<evidence type="ECO:0000259" key="1">
    <source>
        <dbReference type="Pfam" id="PF01243"/>
    </source>
</evidence>
<evidence type="ECO:0000313" key="2">
    <source>
        <dbReference type="EMBL" id="QDH21681.1"/>
    </source>
</evidence>
<sequence length="138" mass="15961">MDQQQLEQKITETLERNRFGSFATVEGGRPKVRYMTVFNEGMTIYLVTSSQTHKVEELEKNPNVALLLGFEQGGTQDEVQVEGTAEITRDEELRKKLWHDSFEQWLEGPEDPNYVVIKITPSRAEYAKSKHEVEVWEG</sequence>
<dbReference type="InterPro" id="IPR052917">
    <property type="entry name" value="Stress-Dev_Protein"/>
</dbReference>
<dbReference type="PANTHER" id="PTHR34818:SF1">
    <property type="entry name" value="PROTEIN BLI-3"/>
    <property type="match status" value="1"/>
</dbReference>
<reference evidence="2 3" key="1">
    <citation type="submission" date="2019-06" db="EMBL/GenBank/DDBJ databases">
        <title>Saccharibacillus brassicae sp. nov., an endophytic bacterium isolated from Chinese cabbage seeds (Brassica pekinensis).</title>
        <authorList>
            <person name="Jiang L."/>
            <person name="Lee J."/>
            <person name="Kim S.W."/>
        </authorList>
    </citation>
    <scope>NUCLEOTIDE SEQUENCE [LARGE SCALE GENOMIC DNA]</scope>
    <source>
        <strain evidence="3">KCTC 43072 / ATSA2</strain>
    </source>
</reference>
<dbReference type="SUPFAM" id="SSF50475">
    <property type="entry name" value="FMN-binding split barrel"/>
    <property type="match status" value="1"/>
</dbReference>
<dbReference type="EMBL" id="CP041217">
    <property type="protein sequence ID" value="QDH21681.1"/>
    <property type="molecule type" value="Genomic_DNA"/>
</dbReference>
<keyword evidence="3" id="KW-1185">Reference proteome</keyword>
<dbReference type="InterPro" id="IPR012349">
    <property type="entry name" value="Split_barrel_FMN-bd"/>
</dbReference>
<gene>
    <name evidence="2" type="ORF">FFV09_13000</name>
</gene>
<dbReference type="InterPro" id="IPR011576">
    <property type="entry name" value="Pyridox_Oxase_N"/>
</dbReference>
<dbReference type="RefSeq" id="WP_141448226.1">
    <property type="nucleotide sequence ID" value="NZ_CBCSAZ010000007.1"/>
</dbReference>
<dbReference type="PANTHER" id="PTHR34818">
    <property type="entry name" value="PROTEIN BLI-3"/>
    <property type="match status" value="1"/>
</dbReference>
<protein>
    <submittedName>
        <fullName evidence="2">General stress protein</fullName>
    </submittedName>
</protein>
<dbReference type="KEGG" id="saca:FFV09_13000"/>
<dbReference type="Pfam" id="PF01243">
    <property type="entry name" value="PNPOx_N"/>
    <property type="match status" value="1"/>
</dbReference>
<accession>A0A4Y6UZ94</accession>
<dbReference type="Gene3D" id="2.30.110.10">
    <property type="entry name" value="Electron Transport, Fmn-binding Protein, Chain A"/>
    <property type="match status" value="1"/>
</dbReference>